<evidence type="ECO:0000313" key="3">
    <source>
        <dbReference type="RefSeq" id="XP_026274390.2"/>
    </source>
</evidence>
<dbReference type="PANTHER" id="PTHR14435">
    <property type="entry name" value="ZINC FINGER PROTEIN 106"/>
    <property type="match status" value="1"/>
</dbReference>
<feature type="compositionally biased region" description="Pro residues" evidence="1">
    <location>
        <begin position="1"/>
        <end position="10"/>
    </location>
</feature>
<dbReference type="InterPro" id="IPR001680">
    <property type="entry name" value="WD40_rpt"/>
</dbReference>
<gene>
    <name evidence="3" type="primary">LOC113203761</name>
</gene>
<dbReference type="InterPro" id="IPR036322">
    <property type="entry name" value="WD40_repeat_dom_sf"/>
</dbReference>
<feature type="region of interest" description="Disordered" evidence="1">
    <location>
        <begin position="257"/>
        <end position="299"/>
    </location>
</feature>
<feature type="compositionally biased region" description="Basic and acidic residues" evidence="1">
    <location>
        <begin position="582"/>
        <end position="612"/>
    </location>
</feature>
<feature type="compositionally biased region" description="Basic residues" evidence="1">
    <location>
        <begin position="29"/>
        <end position="38"/>
    </location>
</feature>
<organism evidence="2 3">
    <name type="scientific">Frankliniella occidentalis</name>
    <name type="common">Western flower thrips</name>
    <name type="synonym">Euthrips occidentalis</name>
    <dbReference type="NCBI Taxonomy" id="133901"/>
    <lineage>
        <taxon>Eukaryota</taxon>
        <taxon>Metazoa</taxon>
        <taxon>Ecdysozoa</taxon>
        <taxon>Arthropoda</taxon>
        <taxon>Hexapoda</taxon>
        <taxon>Insecta</taxon>
        <taxon>Pterygota</taxon>
        <taxon>Neoptera</taxon>
        <taxon>Paraneoptera</taxon>
        <taxon>Thysanoptera</taxon>
        <taxon>Terebrantia</taxon>
        <taxon>Thripoidea</taxon>
        <taxon>Thripidae</taxon>
        <taxon>Frankliniella</taxon>
    </lineage>
</organism>
<name>A0A6J1S5A8_FRAOC</name>
<dbReference type="Gene3D" id="2.130.10.10">
    <property type="entry name" value="YVTN repeat-like/Quinoprotein amine dehydrogenase"/>
    <property type="match status" value="1"/>
</dbReference>
<feature type="compositionally biased region" description="Basic and acidic residues" evidence="1">
    <location>
        <begin position="487"/>
        <end position="504"/>
    </location>
</feature>
<dbReference type="InterPro" id="IPR015943">
    <property type="entry name" value="WD40/YVTN_repeat-like_dom_sf"/>
</dbReference>
<dbReference type="SUPFAM" id="SSF50978">
    <property type="entry name" value="WD40 repeat-like"/>
    <property type="match status" value="1"/>
</dbReference>
<dbReference type="Proteomes" id="UP000504606">
    <property type="component" value="Unplaced"/>
</dbReference>
<sequence length="1165" mass="130546">MNQQGPPPWGYPQNVAYNSNRTEGYRGNFTHRRGRKSRWGSPNKNDKKEGGSYPQRDTNCSSTQQYAGRGRSPWQNGRSLLGRPPRGSLLGRPPRGSVLGRPPHSGLPGRSPINCPTSRPFHSQCEEEEDENEISNWLKSNKDRQQPAILEDVSKDPLPGSEEERECSLKKATEALKQSLKNKMTVNLNKLLTEEEEKQSKANHALPPKVLTQPQNLFQLNLDSNDLRAIGCANTVNNDNNSDDEIIELTLPPLPKPDIIQIDDSPSKSSDFTEISPRQKKTPRKNLEVLKQNKSSEDRQNKIISDLQKITKNKLRDIINNPRSGKFDHAMRQLMKAQRAQISQKSREVAEKNLTNLKPTDEVVDDRTVLADLSIDWANLPTELINTLGDLFNFEEAASASLSPEPARCQVTDIDIHEDFGIKLETISTDIKEDQGYQEEISHPTVRVRGFAREFTSECESGKAKNHLTFTTKEEHSIDPNKSPNKNFEKKVKSEVPKEKESTKENQLACPERNLNEKEKPQPKESEERVSPTLSNCESGKSTKEKQFIDLAEKSFNEKKKPQPKEIEERVSPTLSNCESGKSTKEKQFIDLAEKSFNEKKKPQPKENEERVSPTLSNCESGKSTKEKQSVDLAACVDKRVDETAKSILPQEKENSENASPVPSELTQSATVNIQTPIIMPIFCTPILAGSNKKNTNNLTTSQIQQRINEIDEKLKFLVMERYTLSETLAQRLSETSNMEMDVDDDELPLNKRRLSTVPNNQNRKKRRIEVELVDLDNNKTKSNQNTKSSSQEGKSKKKKEGVVSLKNKSSSSTPKSNGKVVEELKSKSIEKPSSPRDNVSQNGIQKEIIPIANNGTVAKECIPRMDGYILDLKVYKESYLACSQNGITYQNKIEKNQLFASYGDKSVPGLNCIDVMEDTLFTGGEDGFLKLYNIVQLGANETKFNIKPQKILNLSKAISVITCEWGTAYVGTKAGSICPFILKTEKLAETITLEGSAVLAIKSHKEGPRKVIIISCRNQPITIRDAESGLLLRQFGTMQQTVYCLNLHDNLLFCGTDGNHILVYDFQGGILKYKLSTGKGIVNIVQVDEVLFAGSYDGNIYVFDVQEQKGLITLRGPGKMILCISVINKKLYCSSKNCSTLMVTDLSVKIKSAMDKNRKLKGIL</sequence>
<evidence type="ECO:0000313" key="2">
    <source>
        <dbReference type="Proteomes" id="UP000504606"/>
    </source>
</evidence>
<evidence type="ECO:0000256" key="1">
    <source>
        <dbReference type="SAM" id="MobiDB-lite"/>
    </source>
</evidence>
<feature type="compositionally biased region" description="Basic and acidic residues" evidence="1">
    <location>
        <begin position="646"/>
        <end position="656"/>
    </location>
</feature>
<feature type="region of interest" description="Disordered" evidence="1">
    <location>
        <begin position="1"/>
        <end position="166"/>
    </location>
</feature>
<dbReference type="SMART" id="SM00320">
    <property type="entry name" value="WD40"/>
    <property type="match status" value="4"/>
</dbReference>
<dbReference type="PANTHER" id="PTHR14435:SF2">
    <property type="entry name" value="ZINC FINGER PROTEIN 106"/>
    <property type="match status" value="1"/>
</dbReference>
<feature type="compositionally biased region" description="Low complexity" evidence="1">
    <location>
        <begin position="77"/>
        <end position="97"/>
    </location>
</feature>
<keyword evidence="2" id="KW-1185">Reference proteome</keyword>
<dbReference type="InterPro" id="IPR042622">
    <property type="entry name" value="Znf106"/>
</dbReference>
<dbReference type="GO" id="GO:0003723">
    <property type="term" value="F:RNA binding"/>
    <property type="evidence" value="ECO:0007669"/>
    <property type="project" value="InterPro"/>
</dbReference>
<feature type="region of interest" description="Disordered" evidence="1">
    <location>
        <begin position="736"/>
        <end position="843"/>
    </location>
</feature>
<feature type="compositionally biased region" description="Low complexity" evidence="1">
    <location>
        <begin position="803"/>
        <end position="820"/>
    </location>
</feature>
<accession>A0A6J1S5A8</accession>
<feature type="compositionally biased region" description="Low complexity" evidence="1">
    <location>
        <begin position="781"/>
        <end position="793"/>
    </location>
</feature>
<feature type="compositionally biased region" description="Polar residues" evidence="1">
    <location>
        <begin position="657"/>
        <end position="667"/>
    </location>
</feature>
<feature type="compositionally biased region" description="Basic and acidic residues" evidence="1">
    <location>
        <begin position="514"/>
        <end position="530"/>
    </location>
</feature>
<reference evidence="3" key="1">
    <citation type="submission" date="2025-08" db="UniProtKB">
        <authorList>
            <consortium name="RefSeq"/>
        </authorList>
    </citation>
    <scope>IDENTIFICATION</scope>
    <source>
        <tissue evidence="3">Whole organism</tissue>
    </source>
</reference>
<dbReference type="GeneID" id="113203761"/>
<dbReference type="RefSeq" id="XP_026274390.2">
    <property type="nucleotide sequence ID" value="XM_026418605.2"/>
</dbReference>
<feature type="compositionally biased region" description="Polar residues" evidence="1">
    <location>
        <begin position="55"/>
        <end position="66"/>
    </location>
</feature>
<feature type="compositionally biased region" description="Basic and acidic residues" evidence="1">
    <location>
        <begin position="821"/>
        <end position="835"/>
    </location>
</feature>
<proteinExistence type="predicted"/>
<feature type="compositionally biased region" description="Basic and acidic residues" evidence="1">
    <location>
        <begin position="541"/>
        <end position="571"/>
    </location>
</feature>
<dbReference type="AlphaFoldDB" id="A0A6J1S5A8"/>
<feature type="region of interest" description="Disordered" evidence="1">
    <location>
        <begin position="646"/>
        <end position="667"/>
    </location>
</feature>
<feature type="region of interest" description="Disordered" evidence="1">
    <location>
        <begin position="466"/>
        <end position="626"/>
    </location>
</feature>
<dbReference type="KEGG" id="foc:113203761"/>
<protein>
    <submittedName>
        <fullName evidence="3">Uncharacterized protein LOC113203761 isoform X2</fullName>
    </submittedName>
</protein>